<protein>
    <recommendedName>
        <fullName evidence="8">ABC transporter domain-containing protein</fullName>
    </recommendedName>
</protein>
<dbReference type="InterPro" id="IPR013563">
    <property type="entry name" value="Oligopep_ABC_C"/>
</dbReference>
<reference evidence="9 10" key="2">
    <citation type="submission" date="2007-09" db="EMBL/GenBank/DDBJ databases">
        <title>Draft genome sequence of Clostridium bolteae (ATCC BAA-613).</title>
        <authorList>
            <person name="Sudarsanam P."/>
            <person name="Ley R."/>
            <person name="Guruge J."/>
            <person name="Turnbaugh P.J."/>
            <person name="Mahowald M."/>
            <person name="Liep D."/>
            <person name="Gordon J."/>
        </authorList>
    </citation>
    <scope>NUCLEOTIDE SEQUENCE [LARGE SCALE GENOMIC DNA]</scope>
    <source>
        <strain evidence="10">ATCC BAA-613 / DSM 15670 / CCUG 46953 / JCM 12243 / WAL 16351</strain>
    </source>
</reference>
<dbReference type="GO" id="GO:0005886">
    <property type="term" value="C:plasma membrane"/>
    <property type="evidence" value="ECO:0007669"/>
    <property type="project" value="UniProtKB-SubCell"/>
</dbReference>
<evidence type="ECO:0000256" key="5">
    <source>
        <dbReference type="ARBA" id="ARBA00022741"/>
    </source>
</evidence>
<dbReference type="Pfam" id="PF00005">
    <property type="entry name" value="ABC_tran"/>
    <property type="match status" value="1"/>
</dbReference>
<comment type="similarity">
    <text evidence="2">Belongs to the ABC transporter superfamily.</text>
</comment>
<evidence type="ECO:0000313" key="10">
    <source>
        <dbReference type="Proteomes" id="UP000005396"/>
    </source>
</evidence>
<evidence type="ECO:0000256" key="1">
    <source>
        <dbReference type="ARBA" id="ARBA00004202"/>
    </source>
</evidence>
<dbReference type="GO" id="GO:0016887">
    <property type="term" value="F:ATP hydrolysis activity"/>
    <property type="evidence" value="ECO:0007669"/>
    <property type="project" value="InterPro"/>
</dbReference>
<dbReference type="Proteomes" id="UP000005396">
    <property type="component" value="Unassembled WGS sequence"/>
</dbReference>
<feature type="domain" description="ABC transporter" evidence="8">
    <location>
        <begin position="12"/>
        <end position="263"/>
    </location>
</feature>
<dbReference type="EMBL" id="ABCC02000018">
    <property type="protein sequence ID" value="EDP18026.1"/>
    <property type="molecule type" value="Genomic_DNA"/>
</dbReference>
<proteinExistence type="inferred from homology"/>
<dbReference type="GO" id="GO:0015833">
    <property type="term" value="P:peptide transport"/>
    <property type="evidence" value="ECO:0007669"/>
    <property type="project" value="InterPro"/>
</dbReference>
<dbReference type="InterPro" id="IPR017871">
    <property type="entry name" value="ABC_transporter-like_CS"/>
</dbReference>
<dbReference type="GO" id="GO:0005524">
    <property type="term" value="F:ATP binding"/>
    <property type="evidence" value="ECO:0007669"/>
    <property type="project" value="UniProtKB-KW"/>
</dbReference>
<dbReference type="Gene3D" id="3.40.50.300">
    <property type="entry name" value="P-loop containing nucleotide triphosphate hydrolases"/>
    <property type="match status" value="1"/>
</dbReference>
<gene>
    <name evidence="9" type="ORF">CLOBOL_01678</name>
</gene>
<keyword evidence="6" id="KW-0067">ATP-binding</keyword>
<accession>A8RLN0</accession>
<dbReference type="FunFam" id="3.40.50.300:FF:000016">
    <property type="entry name" value="Oligopeptide ABC transporter ATP-binding component"/>
    <property type="match status" value="1"/>
</dbReference>
<evidence type="ECO:0000256" key="2">
    <source>
        <dbReference type="ARBA" id="ARBA00005417"/>
    </source>
</evidence>
<name>A8RLN0_ENTBW</name>
<evidence type="ECO:0000313" key="9">
    <source>
        <dbReference type="EMBL" id="EDP18026.1"/>
    </source>
</evidence>
<comment type="subcellular location">
    <subcellularLocation>
        <location evidence="1">Cell membrane</location>
        <topology evidence="1">Peripheral membrane protein</topology>
    </subcellularLocation>
</comment>
<dbReference type="AlphaFoldDB" id="A8RLN0"/>
<dbReference type="InterPro" id="IPR003593">
    <property type="entry name" value="AAA+_ATPase"/>
</dbReference>
<keyword evidence="5" id="KW-0547">Nucleotide-binding</keyword>
<dbReference type="NCBIfam" id="TIGR01727">
    <property type="entry name" value="oligo_HPY"/>
    <property type="match status" value="1"/>
</dbReference>
<dbReference type="Pfam" id="PF08352">
    <property type="entry name" value="oligo_HPY"/>
    <property type="match status" value="1"/>
</dbReference>
<dbReference type="CDD" id="cd03257">
    <property type="entry name" value="ABC_NikE_OppD_transporters"/>
    <property type="match status" value="1"/>
</dbReference>
<evidence type="ECO:0000256" key="4">
    <source>
        <dbReference type="ARBA" id="ARBA00022475"/>
    </source>
</evidence>
<dbReference type="InterPro" id="IPR027417">
    <property type="entry name" value="P-loop_NTPase"/>
</dbReference>
<evidence type="ECO:0000259" key="8">
    <source>
        <dbReference type="PROSITE" id="PS50893"/>
    </source>
</evidence>
<reference evidence="9 10" key="1">
    <citation type="submission" date="2007-08" db="EMBL/GenBank/DDBJ databases">
        <authorList>
            <person name="Fulton L."/>
            <person name="Clifton S."/>
            <person name="Fulton B."/>
            <person name="Xu J."/>
            <person name="Minx P."/>
            <person name="Pepin K.H."/>
            <person name="Johnson M."/>
            <person name="Thiruvilangam P."/>
            <person name="Bhonagiri V."/>
            <person name="Nash W.E."/>
            <person name="Mardis E.R."/>
            <person name="Wilson R.K."/>
        </authorList>
    </citation>
    <scope>NUCLEOTIDE SEQUENCE [LARGE SCALE GENOMIC DNA]</scope>
    <source>
        <strain evidence="10">ATCC BAA-613 / DSM 15670 / CCUG 46953 / JCM 12243 / WAL 16351</strain>
    </source>
</reference>
<dbReference type="PROSITE" id="PS50893">
    <property type="entry name" value="ABC_TRANSPORTER_2"/>
    <property type="match status" value="1"/>
</dbReference>
<dbReference type="PANTHER" id="PTHR43297:SF2">
    <property type="entry name" value="DIPEPTIDE TRANSPORT ATP-BINDING PROTEIN DPPD"/>
    <property type="match status" value="1"/>
</dbReference>
<dbReference type="InterPro" id="IPR050388">
    <property type="entry name" value="ABC_Ni/Peptide_Import"/>
</dbReference>
<dbReference type="SMART" id="SM00382">
    <property type="entry name" value="AAA"/>
    <property type="match status" value="1"/>
</dbReference>
<dbReference type="SUPFAM" id="SSF52540">
    <property type="entry name" value="P-loop containing nucleoside triphosphate hydrolases"/>
    <property type="match status" value="1"/>
</dbReference>
<dbReference type="InterPro" id="IPR003439">
    <property type="entry name" value="ABC_transporter-like_ATP-bd"/>
</dbReference>
<dbReference type="eggNOG" id="COG0444">
    <property type="taxonomic scope" value="Bacteria"/>
</dbReference>
<dbReference type="PROSITE" id="PS00211">
    <property type="entry name" value="ABC_TRANSPORTER_1"/>
    <property type="match status" value="1"/>
</dbReference>
<evidence type="ECO:0000256" key="6">
    <source>
        <dbReference type="ARBA" id="ARBA00022840"/>
    </source>
</evidence>
<keyword evidence="7" id="KW-0472">Membrane</keyword>
<comment type="caution">
    <text evidence="9">The sequence shown here is derived from an EMBL/GenBank/DDBJ whole genome shotgun (WGS) entry which is preliminary data.</text>
</comment>
<keyword evidence="4" id="KW-1003">Cell membrane</keyword>
<dbReference type="HOGENOM" id="CLU_000604_1_23_9"/>
<evidence type="ECO:0000256" key="7">
    <source>
        <dbReference type="ARBA" id="ARBA00023136"/>
    </source>
</evidence>
<dbReference type="PANTHER" id="PTHR43297">
    <property type="entry name" value="OLIGOPEPTIDE TRANSPORT ATP-BINDING PROTEIN APPD"/>
    <property type="match status" value="1"/>
</dbReference>
<keyword evidence="3" id="KW-0813">Transport</keyword>
<sequence length="344" mass="37752">MRGEDMEGQKLLTVKDLKTYFYTSGGVSKAVDGVSFEVEKGEILGIVGESGSGKSVTSSSIIHLLPAKTGKIVGGSIDFNGTDVLKLSQKELLEFRGKDISMIFQNPMTSLSPVFKVGSQMVEMICAHQKVTKAEARNMAEEALKRVGIPDARRRMEAYPYELSGGMCQRVIIAMSVCSKPQMIIADEPTTALDVTVQAQVLDLLKELRDKYGTAILLITHNLGVVWDMCDSVIVMYAGKTVEYAPCIDLYNHPLHPYTWGLLDCMPRLSSNSKEELSTIAGTPPDLRLTGVGCNFANRCPYAQERCRTEVPELTEVSPGHRVACHRQTGGNRLVRNEVTESGR</sequence>
<dbReference type="PaxDb" id="411902-CLOBOL_01678"/>
<organism evidence="9 10">
    <name type="scientific">Enterocloster bolteae (strain ATCC BAA-613 / DSM 15670 / CCUG 46953 / JCM 12243 / WAL 16351)</name>
    <name type="common">Clostridium bolteae</name>
    <dbReference type="NCBI Taxonomy" id="411902"/>
    <lineage>
        <taxon>Bacteria</taxon>
        <taxon>Bacillati</taxon>
        <taxon>Bacillota</taxon>
        <taxon>Clostridia</taxon>
        <taxon>Lachnospirales</taxon>
        <taxon>Lachnospiraceae</taxon>
        <taxon>Enterocloster</taxon>
    </lineage>
</organism>
<evidence type="ECO:0000256" key="3">
    <source>
        <dbReference type="ARBA" id="ARBA00022448"/>
    </source>
</evidence>